<feature type="binding site" evidence="8">
    <location>
        <position position="82"/>
    </location>
    <ligand>
        <name>GTP</name>
        <dbReference type="ChEBI" id="CHEBI:37565"/>
    </ligand>
</feature>
<keyword evidence="3 8" id="KW-0479">Metal-binding</keyword>
<evidence type="ECO:0000256" key="1">
    <source>
        <dbReference type="ARBA" id="ARBA00022490"/>
    </source>
</evidence>
<dbReference type="GO" id="GO:0005737">
    <property type="term" value="C:cytoplasm"/>
    <property type="evidence" value="ECO:0007669"/>
    <property type="project" value="UniProtKB-SubCell"/>
</dbReference>
<dbReference type="InterPro" id="IPR029044">
    <property type="entry name" value="Nucleotide-diphossugar_trans"/>
</dbReference>
<comment type="catalytic activity">
    <reaction evidence="8">
        <text>Mo-molybdopterin + GTP + H(+) = Mo-molybdopterin guanine dinucleotide + diphosphate</text>
        <dbReference type="Rhea" id="RHEA:34243"/>
        <dbReference type="ChEBI" id="CHEBI:15378"/>
        <dbReference type="ChEBI" id="CHEBI:33019"/>
        <dbReference type="ChEBI" id="CHEBI:37565"/>
        <dbReference type="ChEBI" id="CHEBI:71302"/>
        <dbReference type="ChEBI" id="CHEBI:71310"/>
        <dbReference type="EC" id="2.7.7.77"/>
    </reaction>
</comment>
<keyword evidence="4 8" id="KW-0547">Nucleotide-binding</keyword>
<dbReference type="InterPro" id="IPR013482">
    <property type="entry name" value="Molybde_CF_guanTrfase"/>
</dbReference>
<accession>A0A238XMR0</accession>
<dbReference type="GO" id="GO:0061603">
    <property type="term" value="F:molybdenum cofactor guanylyltransferase activity"/>
    <property type="evidence" value="ECO:0007669"/>
    <property type="project" value="UniProtKB-EC"/>
</dbReference>
<comment type="caution">
    <text evidence="8">Lacks conserved residue(s) required for the propagation of feature annotation.</text>
</comment>
<feature type="domain" description="MobA-like NTP transferase" evidence="9">
    <location>
        <begin position="15"/>
        <end position="171"/>
    </location>
</feature>
<evidence type="ECO:0000313" key="10">
    <source>
        <dbReference type="EMBL" id="SNR59878.1"/>
    </source>
</evidence>
<feature type="binding site" evidence="8">
    <location>
        <position position="31"/>
    </location>
    <ligand>
        <name>GTP</name>
        <dbReference type="ChEBI" id="CHEBI:37565"/>
    </ligand>
</feature>
<comment type="function">
    <text evidence="8">Transfers a GMP moiety from GTP to Mo-molybdopterin (Mo-MPT) cofactor (Moco or molybdenum cofactor) to form Mo-molybdopterin guanine dinucleotide (Mo-MGD) cofactor.</text>
</comment>
<gene>
    <name evidence="8" type="primary">mobA</name>
    <name evidence="10" type="ORF">SAMN04488503_0257</name>
</gene>
<dbReference type="GO" id="GO:0006777">
    <property type="term" value="P:Mo-molybdopterin cofactor biosynthetic process"/>
    <property type="evidence" value="ECO:0007669"/>
    <property type="project" value="UniProtKB-KW"/>
</dbReference>
<dbReference type="Gene3D" id="3.90.550.10">
    <property type="entry name" value="Spore Coat Polysaccharide Biosynthesis Protein SpsA, Chain A"/>
    <property type="match status" value="1"/>
</dbReference>
<evidence type="ECO:0000256" key="5">
    <source>
        <dbReference type="ARBA" id="ARBA00022842"/>
    </source>
</evidence>
<dbReference type="Pfam" id="PF12804">
    <property type="entry name" value="NTP_transf_3"/>
    <property type="match status" value="1"/>
</dbReference>
<evidence type="ECO:0000256" key="3">
    <source>
        <dbReference type="ARBA" id="ARBA00022723"/>
    </source>
</evidence>
<evidence type="ECO:0000259" key="9">
    <source>
        <dbReference type="Pfam" id="PF12804"/>
    </source>
</evidence>
<dbReference type="PANTHER" id="PTHR19136">
    <property type="entry name" value="MOLYBDENUM COFACTOR GUANYLYLTRANSFERASE"/>
    <property type="match status" value="1"/>
</dbReference>
<dbReference type="OrthoDB" id="9788394at2"/>
<evidence type="ECO:0000256" key="7">
    <source>
        <dbReference type="ARBA" id="ARBA00023150"/>
    </source>
</evidence>
<comment type="domain">
    <text evidence="8">The N-terminal domain determines nucleotide recognition and specific binding, while the C-terminal domain determines the specific binding to the target protein.</text>
</comment>
<dbReference type="EMBL" id="FZOC01000001">
    <property type="protein sequence ID" value="SNR59878.1"/>
    <property type="molecule type" value="Genomic_DNA"/>
</dbReference>
<proteinExistence type="inferred from homology"/>
<evidence type="ECO:0000256" key="4">
    <source>
        <dbReference type="ARBA" id="ARBA00022741"/>
    </source>
</evidence>
<keyword evidence="2 8" id="KW-0808">Transferase</keyword>
<sequence>MKCSERAPRPAQLSAAILVGGAATRMGGAAKALLTVQGRPILDWLIDVLAPRFCELLLVAKEAGPYRTLCDRPGSGLRLALDVLPGRSSLTGIHAALEHASCSHVFLTAGDTPLLRPQLVDALLEHLRPEDDVVLPLKPDGYFEPLCALYSRRCLPHIAAQLACGDHKIIRFFDKVHVNPLPLDHLLRADPDLCSFRNANTPDELRSLRALAAEISHSQETLP</sequence>
<dbReference type="AlphaFoldDB" id="A0A238XMR0"/>
<keyword evidence="5 8" id="KW-0460">Magnesium</keyword>
<keyword evidence="1 8" id="KW-0963">Cytoplasm</keyword>
<feature type="binding site" evidence="8">
    <location>
        <begin position="18"/>
        <end position="20"/>
    </location>
    <ligand>
        <name>GTP</name>
        <dbReference type="ChEBI" id="CHEBI:37565"/>
    </ligand>
</feature>
<keyword evidence="7 8" id="KW-0501">Molybdenum cofactor biosynthesis</keyword>
<dbReference type="InterPro" id="IPR025877">
    <property type="entry name" value="MobA-like_NTP_Trfase"/>
</dbReference>
<dbReference type="PANTHER" id="PTHR19136:SF81">
    <property type="entry name" value="MOLYBDENUM COFACTOR GUANYLYLTRANSFERASE"/>
    <property type="match status" value="1"/>
</dbReference>
<dbReference type="EC" id="2.7.7.77" evidence="8"/>
<keyword evidence="11" id="KW-1185">Reference proteome</keyword>
<dbReference type="RefSeq" id="WP_089270918.1">
    <property type="nucleotide sequence ID" value="NZ_FZOC01000001.1"/>
</dbReference>
<evidence type="ECO:0000313" key="11">
    <source>
        <dbReference type="Proteomes" id="UP000198324"/>
    </source>
</evidence>
<comment type="cofactor">
    <cofactor evidence="8">
        <name>Mg(2+)</name>
        <dbReference type="ChEBI" id="CHEBI:18420"/>
    </cofactor>
</comment>
<dbReference type="GO" id="GO:0046872">
    <property type="term" value="F:metal ion binding"/>
    <property type="evidence" value="ECO:0007669"/>
    <property type="project" value="UniProtKB-KW"/>
</dbReference>
<feature type="binding site" evidence="8">
    <location>
        <position position="111"/>
    </location>
    <ligand>
        <name>Mg(2+)</name>
        <dbReference type="ChEBI" id="CHEBI:18420"/>
    </ligand>
</feature>
<dbReference type="CDD" id="cd02503">
    <property type="entry name" value="MobA"/>
    <property type="match status" value="1"/>
</dbReference>
<dbReference type="GO" id="GO:0005525">
    <property type="term" value="F:GTP binding"/>
    <property type="evidence" value="ECO:0007669"/>
    <property type="project" value="UniProtKB-UniRule"/>
</dbReference>
<protein>
    <recommendedName>
        <fullName evidence="8">Probable molybdenum cofactor guanylyltransferase</fullName>
        <shortName evidence="8">MoCo guanylyltransferase</shortName>
        <ecNumber evidence="8">2.7.7.77</ecNumber>
    </recommendedName>
    <alternativeName>
        <fullName evidence="8">GTP:molybdopterin guanylyltransferase</fullName>
    </alternativeName>
    <alternativeName>
        <fullName evidence="8">Mo-MPT guanylyltransferase</fullName>
    </alternativeName>
    <alternativeName>
        <fullName evidence="8">Molybdopterin guanylyltransferase</fullName>
    </alternativeName>
    <alternativeName>
        <fullName evidence="8">Molybdopterin-guanine dinucleotide synthase</fullName>
        <shortName evidence="8">MGD synthase</shortName>
    </alternativeName>
</protein>
<organism evidence="10 11">
    <name type="scientific">Humidesulfovibrio mexicanus</name>
    <dbReference type="NCBI Taxonomy" id="147047"/>
    <lineage>
        <taxon>Bacteria</taxon>
        <taxon>Pseudomonadati</taxon>
        <taxon>Thermodesulfobacteriota</taxon>
        <taxon>Desulfovibrionia</taxon>
        <taxon>Desulfovibrionales</taxon>
        <taxon>Desulfovibrionaceae</taxon>
        <taxon>Humidesulfovibrio</taxon>
    </lineage>
</organism>
<keyword evidence="6 8" id="KW-0342">GTP-binding</keyword>
<evidence type="ECO:0000256" key="6">
    <source>
        <dbReference type="ARBA" id="ARBA00023134"/>
    </source>
</evidence>
<name>A0A238XMR0_9BACT</name>
<dbReference type="HAMAP" id="MF_00316">
    <property type="entry name" value="MobA"/>
    <property type="match status" value="1"/>
</dbReference>
<comment type="subcellular location">
    <subcellularLocation>
        <location evidence="8">Cytoplasm</location>
    </subcellularLocation>
</comment>
<reference evidence="10 11" key="1">
    <citation type="submission" date="2017-06" db="EMBL/GenBank/DDBJ databases">
        <authorList>
            <person name="Kim H.J."/>
            <person name="Triplett B.A."/>
        </authorList>
    </citation>
    <scope>NUCLEOTIDE SEQUENCE [LARGE SCALE GENOMIC DNA]</scope>
    <source>
        <strain evidence="10 11">DSM 13116</strain>
    </source>
</reference>
<dbReference type="SUPFAM" id="SSF53448">
    <property type="entry name" value="Nucleotide-diphospho-sugar transferases"/>
    <property type="match status" value="1"/>
</dbReference>
<comment type="similarity">
    <text evidence="8">Belongs to the MobA family.</text>
</comment>
<evidence type="ECO:0000256" key="2">
    <source>
        <dbReference type="ARBA" id="ARBA00022679"/>
    </source>
</evidence>
<dbReference type="Proteomes" id="UP000198324">
    <property type="component" value="Unassembled WGS sequence"/>
</dbReference>
<feature type="binding site" evidence="8">
    <location>
        <position position="111"/>
    </location>
    <ligand>
        <name>GTP</name>
        <dbReference type="ChEBI" id="CHEBI:37565"/>
    </ligand>
</feature>
<evidence type="ECO:0000256" key="8">
    <source>
        <dbReference type="HAMAP-Rule" id="MF_00316"/>
    </source>
</evidence>